<feature type="signal peptide" evidence="1">
    <location>
        <begin position="1"/>
        <end position="23"/>
    </location>
</feature>
<dbReference type="EMBL" id="FNTI01000001">
    <property type="protein sequence ID" value="SEB82386.1"/>
    <property type="molecule type" value="Genomic_DNA"/>
</dbReference>
<dbReference type="Proteomes" id="UP000183208">
    <property type="component" value="Unassembled WGS sequence"/>
</dbReference>
<organism evidence="2 3">
    <name type="scientific">Bradyrhizobium lablabi</name>
    <dbReference type="NCBI Taxonomy" id="722472"/>
    <lineage>
        <taxon>Bacteria</taxon>
        <taxon>Pseudomonadati</taxon>
        <taxon>Pseudomonadota</taxon>
        <taxon>Alphaproteobacteria</taxon>
        <taxon>Hyphomicrobiales</taxon>
        <taxon>Nitrobacteraceae</taxon>
        <taxon>Bradyrhizobium</taxon>
    </lineage>
</organism>
<feature type="chain" id="PRO_5010354034" description="Fibronectin-binding protein" evidence="1">
    <location>
        <begin position="24"/>
        <end position="124"/>
    </location>
</feature>
<proteinExistence type="predicted"/>
<dbReference type="RefSeq" id="WP_074830680.1">
    <property type="nucleotide sequence ID" value="NZ_FNTI01000001.1"/>
</dbReference>
<dbReference type="OrthoDB" id="9810038at2"/>
<reference evidence="2 3" key="1">
    <citation type="submission" date="2016-10" db="EMBL/GenBank/DDBJ databases">
        <authorList>
            <person name="de Groot N.N."/>
        </authorList>
    </citation>
    <scope>NUCLEOTIDE SEQUENCE [LARGE SCALE GENOMIC DNA]</scope>
    <source>
        <strain evidence="2 3">GAS522</strain>
    </source>
</reference>
<dbReference type="AlphaFoldDB" id="A0A1H4MH50"/>
<evidence type="ECO:0000313" key="3">
    <source>
        <dbReference type="Proteomes" id="UP000183208"/>
    </source>
</evidence>
<gene>
    <name evidence="2" type="ORF">SAMN05444171_0009</name>
</gene>
<accession>A0A1H4MH50</accession>
<keyword evidence="1" id="KW-0732">Signal</keyword>
<sequence>MIRTICAVLVLGLATPALTPAFADTLKLASTYDEVGTNADGSKYTGTATVDVISDTTFSIKWKIGSTLYSGFGMRRGDTLAATYQVNGQPGLIIYTVGEGGVLTGNWSIRGESGNGTDRLTPRN</sequence>
<evidence type="ECO:0008006" key="4">
    <source>
        <dbReference type="Google" id="ProtNLM"/>
    </source>
</evidence>
<evidence type="ECO:0000313" key="2">
    <source>
        <dbReference type="EMBL" id="SEB82386.1"/>
    </source>
</evidence>
<protein>
    <recommendedName>
        <fullName evidence="4">Fibronectin-binding protein</fullName>
    </recommendedName>
</protein>
<name>A0A1H4MH50_9BRAD</name>
<evidence type="ECO:0000256" key="1">
    <source>
        <dbReference type="SAM" id="SignalP"/>
    </source>
</evidence>